<dbReference type="InterPro" id="IPR018062">
    <property type="entry name" value="HTH_AraC-typ_CS"/>
</dbReference>
<dbReference type="GO" id="GO:0003700">
    <property type="term" value="F:DNA-binding transcription factor activity"/>
    <property type="evidence" value="ECO:0007669"/>
    <property type="project" value="InterPro"/>
</dbReference>
<sequence length="746" mass="86605">MKRYITNQGIIQIFGSLLLVIAFMFVSNYFVYKNSISSIYEKVTENNTLAVKSMMKSYDDSFRSINNILHAIHGLRFNDLESDEAGRIDMTKVYMMQDSIATLVSSIDFIEDVIVFYDDYDIAITAKGTSSLDHVFNQKYKSMYDANYWRNYMRTKNAFKIFAGEYYKISSETFQQNKKKLMLAVDGNKIRISNKNIILLIDEKALMKNANQNLMIPGASMMILDQNRNVILSTDPNPDIRGMLDEIYLSSSKEESLTKENYEYHFFKSEFNGFIYIDKVPYQFNNIDSVSRANRVMMVTTIVCSIVLSIFLSIFLNRPVKRILKQLGRGQTIGNDFRKIHSDIVQMQNEIDSYKKQLKTIGSEARRGVFLQALDEYSHSSELDLQIQNYCSDFFRSKQFVLVMFHLSMKSNEHGPMMPIDRISEIIQVSLSGMNASLFYERQLQFIAIVNMNQVSERDTLLKHFKAHLTRMENDELAGYSIKASVSKLYSSEMANIKYAYRNVMNGMLYRSVNEASNVLDMMKIQYEWSVYFPFEKIEKLSNYVTVGKLKEVKEIIAETIKENSDRDIHHHQLTHIAKTIFFYLVKHAGAEANTNNELYQLEQQFMYKVDHAFNCTVIEDALIEAAKYIAKHSKPEQASKLNPAFISQYIELHYMENLYLDDIAAVTETSSKYFSSYFKKTFGINYVEYLNKVRLSHARELLKDTTYTVAEIGEKTGYLNSSTFSTTFRKFFGISPSDYRKQNMS</sequence>
<accession>A0A4V2WNS0</accession>
<protein>
    <submittedName>
        <fullName evidence="6">AraC family transcriptional regulator</fullName>
    </submittedName>
</protein>
<keyword evidence="3" id="KW-0804">Transcription</keyword>
<dbReference type="PANTHER" id="PTHR43280">
    <property type="entry name" value="ARAC-FAMILY TRANSCRIPTIONAL REGULATOR"/>
    <property type="match status" value="1"/>
</dbReference>
<dbReference type="InterPro" id="IPR018060">
    <property type="entry name" value="HTH_AraC"/>
</dbReference>
<keyword evidence="4" id="KW-1133">Transmembrane helix</keyword>
<dbReference type="SMART" id="SM00342">
    <property type="entry name" value="HTH_ARAC"/>
    <property type="match status" value="1"/>
</dbReference>
<proteinExistence type="predicted"/>
<dbReference type="Gene3D" id="1.10.10.60">
    <property type="entry name" value="Homeodomain-like"/>
    <property type="match status" value="2"/>
</dbReference>
<evidence type="ECO:0000256" key="1">
    <source>
        <dbReference type="ARBA" id="ARBA00023015"/>
    </source>
</evidence>
<evidence type="ECO:0000313" key="7">
    <source>
        <dbReference type="Proteomes" id="UP000295418"/>
    </source>
</evidence>
<dbReference type="InterPro" id="IPR020449">
    <property type="entry name" value="Tscrpt_reg_AraC-type_HTH"/>
</dbReference>
<dbReference type="PRINTS" id="PR00032">
    <property type="entry name" value="HTHARAC"/>
</dbReference>
<dbReference type="PROSITE" id="PS00041">
    <property type="entry name" value="HTH_ARAC_FAMILY_1"/>
    <property type="match status" value="1"/>
</dbReference>
<dbReference type="PROSITE" id="PS01124">
    <property type="entry name" value="HTH_ARAC_FAMILY_2"/>
    <property type="match status" value="1"/>
</dbReference>
<dbReference type="PANTHER" id="PTHR43280:SF2">
    <property type="entry name" value="HTH-TYPE TRANSCRIPTIONAL REGULATOR EXSA"/>
    <property type="match status" value="1"/>
</dbReference>
<dbReference type="SUPFAM" id="SSF46689">
    <property type="entry name" value="Homeodomain-like"/>
    <property type="match status" value="2"/>
</dbReference>
<dbReference type="EMBL" id="SKFG01000012">
    <property type="protein sequence ID" value="TCZ76642.1"/>
    <property type="molecule type" value="Genomic_DNA"/>
</dbReference>
<organism evidence="6 7">
    <name type="scientific">Paenibacillus albiflavus</name>
    <dbReference type="NCBI Taxonomy" id="2545760"/>
    <lineage>
        <taxon>Bacteria</taxon>
        <taxon>Bacillati</taxon>
        <taxon>Bacillota</taxon>
        <taxon>Bacilli</taxon>
        <taxon>Bacillales</taxon>
        <taxon>Paenibacillaceae</taxon>
        <taxon>Paenibacillus</taxon>
    </lineage>
</organism>
<dbReference type="Proteomes" id="UP000295418">
    <property type="component" value="Unassembled WGS sequence"/>
</dbReference>
<dbReference type="AlphaFoldDB" id="A0A4V2WNS0"/>
<gene>
    <name evidence="6" type="ORF">E0485_13715</name>
</gene>
<dbReference type="RefSeq" id="WP_132418614.1">
    <property type="nucleotide sequence ID" value="NZ_SKFG01000012.1"/>
</dbReference>
<evidence type="ECO:0000313" key="6">
    <source>
        <dbReference type="EMBL" id="TCZ76642.1"/>
    </source>
</evidence>
<feature type="transmembrane region" description="Helical" evidence="4">
    <location>
        <begin position="296"/>
        <end position="316"/>
    </location>
</feature>
<keyword evidence="7" id="KW-1185">Reference proteome</keyword>
<keyword evidence="1" id="KW-0805">Transcription regulation</keyword>
<keyword evidence="4" id="KW-0812">Transmembrane</keyword>
<dbReference type="InterPro" id="IPR009057">
    <property type="entry name" value="Homeodomain-like_sf"/>
</dbReference>
<keyword evidence="2" id="KW-0238">DNA-binding</keyword>
<dbReference type="GO" id="GO:0043565">
    <property type="term" value="F:sequence-specific DNA binding"/>
    <property type="evidence" value="ECO:0007669"/>
    <property type="project" value="InterPro"/>
</dbReference>
<dbReference type="Pfam" id="PF12833">
    <property type="entry name" value="HTH_18"/>
    <property type="match status" value="1"/>
</dbReference>
<feature type="transmembrane region" description="Helical" evidence="4">
    <location>
        <begin position="12"/>
        <end position="32"/>
    </location>
</feature>
<reference evidence="6 7" key="1">
    <citation type="submission" date="2019-03" db="EMBL/GenBank/DDBJ databases">
        <authorList>
            <person name="Kim M.K.M."/>
        </authorList>
    </citation>
    <scope>NUCLEOTIDE SEQUENCE [LARGE SCALE GENOMIC DNA]</scope>
    <source>
        <strain evidence="6 7">18JY21-1</strain>
    </source>
</reference>
<comment type="caution">
    <text evidence="6">The sequence shown here is derived from an EMBL/GenBank/DDBJ whole genome shotgun (WGS) entry which is preliminary data.</text>
</comment>
<name>A0A4V2WNS0_9BACL</name>
<evidence type="ECO:0000256" key="3">
    <source>
        <dbReference type="ARBA" id="ARBA00023163"/>
    </source>
</evidence>
<keyword evidence="4" id="KW-0472">Membrane</keyword>
<feature type="domain" description="HTH araC/xylS-type" evidence="5">
    <location>
        <begin position="645"/>
        <end position="743"/>
    </location>
</feature>
<evidence type="ECO:0000256" key="2">
    <source>
        <dbReference type="ARBA" id="ARBA00023125"/>
    </source>
</evidence>
<evidence type="ECO:0000256" key="4">
    <source>
        <dbReference type="SAM" id="Phobius"/>
    </source>
</evidence>
<evidence type="ECO:0000259" key="5">
    <source>
        <dbReference type="PROSITE" id="PS01124"/>
    </source>
</evidence>
<dbReference type="OrthoDB" id="2486005at2"/>